<accession>A0A6A4BVE2</accession>
<evidence type="ECO:0000313" key="2">
    <source>
        <dbReference type="EMBL" id="KAE9276753.1"/>
    </source>
</evidence>
<feature type="non-terminal residue" evidence="2">
    <location>
        <position position="1"/>
    </location>
</feature>
<dbReference type="InterPro" id="IPR036812">
    <property type="entry name" value="NAD(P)_OxRdtase_dom_sf"/>
</dbReference>
<dbReference type="PANTHER" id="PTHR43827">
    <property type="entry name" value="2,5-DIKETO-D-GLUCONIC ACID REDUCTASE"/>
    <property type="match status" value="1"/>
</dbReference>
<dbReference type="SUPFAM" id="SSF51430">
    <property type="entry name" value="NAD(P)-linked oxidoreductase"/>
    <property type="match status" value="1"/>
</dbReference>
<dbReference type="Proteomes" id="UP000434957">
    <property type="component" value="Unassembled WGS sequence"/>
</dbReference>
<feature type="domain" description="NADP-dependent oxidoreductase" evidence="1">
    <location>
        <begin position="23"/>
        <end position="101"/>
    </location>
</feature>
<evidence type="ECO:0000259" key="1">
    <source>
        <dbReference type="Pfam" id="PF00248"/>
    </source>
</evidence>
<dbReference type="EMBL" id="QXFT01004633">
    <property type="protein sequence ID" value="KAE9276753.1"/>
    <property type="molecule type" value="Genomic_DNA"/>
</dbReference>
<dbReference type="InterPro" id="IPR020471">
    <property type="entry name" value="AKR"/>
</dbReference>
<evidence type="ECO:0000313" key="3">
    <source>
        <dbReference type="Proteomes" id="UP000434957"/>
    </source>
</evidence>
<name>A0A6A4BVE2_9STRA</name>
<reference evidence="2 3" key="1">
    <citation type="submission" date="2018-08" db="EMBL/GenBank/DDBJ databases">
        <title>Genomic investigation of the strawberry pathogen Phytophthora fragariae indicates pathogenicity is determined by transcriptional variation in three key races.</title>
        <authorList>
            <person name="Adams T.M."/>
            <person name="Armitage A.D."/>
            <person name="Sobczyk M.K."/>
            <person name="Bates H.J."/>
            <person name="Dunwell J.M."/>
            <person name="Nellist C.F."/>
            <person name="Harrison R.J."/>
        </authorList>
    </citation>
    <scope>NUCLEOTIDE SEQUENCE [LARGE SCALE GENOMIC DNA]</scope>
    <source>
        <strain evidence="2 3">SCRP333</strain>
    </source>
</reference>
<comment type="caution">
    <text evidence="2">The sequence shown here is derived from an EMBL/GenBank/DDBJ whole genome shotgun (WGS) entry which is preliminary data.</text>
</comment>
<dbReference type="InterPro" id="IPR023210">
    <property type="entry name" value="NADP_OxRdtase_dom"/>
</dbReference>
<proteinExistence type="predicted"/>
<dbReference type="PANTHER" id="PTHR43827:SF13">
    <property type="entry name" value="ALDO_KETO REDUCTASE FAMILY PROTEIN"/>
    <property type="match status" value="1"/>
</dbReference>
<dbReference type="GO" id="GO:0016491">
    <property type="term" value="F:oxidoreductase activity"/>
    <property type="evidence" value="ECO:0007669"/>
    <property type="project" value="InterPro"/>
</dbReference>
<keyword evidence="3" id="KW-1185">Reference proteome</keyword>
<protein>
    <recommendedName>
        <fullName evidence="1">NADP-dependent oxidoreductase domain-containing protein</fullName>
    </recommendedName>
</protein>
<dbReference type="AlphaFoldDB" id="A0A6A4BVE2"/>
<dbReference type="Pfam" id="PF00248">
    <property type="entry name" value="Aldo_ket_red"/>
    <property type="match status" value="1"/>
</dbReference>
<organism evidence="2 3">
    <name type="scientific">Phytophthora rubi</name>
    <dbReference type="NCBI Taxonomy" id="129364"/>
    <lineage>
        <taxon>Eukaryota</taxon>
        <taxon>Sar</taxon>
        <taxon>Stramenopiles</taxon>
        <taxon>Oomycota</taxon>
        <taxon>Peronosporomycetes</taxon>
        <taxon>Peronosporales</taxon>
        <taxon>Peronosporaceae</taxon>
        <taxon>Phytophthora</taxon>
    </lineage>
</organism>
<gene>
    <name evidence="2" type="ORF">PR003_g28977</name>
</gene>
<sequence>ESVCAACESEGYRHIDTAVYRNEADVVEGVRLSNRKLGLEYIDLYLLHAPFDAATRADAWKALEDMQTEGVVRDIRVPNFGELHLQKLAQTWRVKPAVNQVT</sequence>
<dbReference type="Gene3D" id="3.20.20.100">
    <property type="entry name" value="NADP-dependent oxidoreductase domain"/>
    <property type="match status" value="1"/>
</dbReference>